<dbReference type="RefSeq" id="XP_018187109.1">
    <property type="nucleotide sequence ID" value="XM_018336137.1"/>
</dbReference>
<comment type="similarity">
    <text evidence="1">Belongs to the peptidase S33 family.</text>
</comment>
<dbReference type="AlphaFoldDB" id="A0A165FZ58"/>
<organism evidence="6 7">
    <name type="scientific">Xylona heveae (strain CBS 132557 / TC161)</name>
    <dbReference type="NCBI Taxonomy" id="1328760"/>
    <lineage>
        <taxon>Eukaryota</taxon>
        <taxon>Fungi</taxon>
        <taxon>Dikarya</taxon>
        <taxon>Ascomycota</taxon>
        <taxon>Pezizomycotina</taxon>
        <taxon>Xylonomycetes</taxon>
        <taxon>Xylonales</taxon>
        <taxon>Xylonaceae</taxon>
        <taxon>Xylona</taxon>
    </lineage>
</organism>
<dbReference type="SUPFAM" id="SSF53474">
    <property type="entry name" value="alpha/beta-Hydrolases"/>
    <property type="match status" value="1"/>
</dbReference>
<dbReference type="GeneID" id="28901274"/>
<dbReference type="PIRSF" id="PIRSF001112">
    <property type="entry name" value="Epoxide_hydrolase"/>
    <property type="match status" value="1"/>
</dbReference>
<evidence type="ECO:0000256" key="2">
    <source>
        <dbReference type="ARBA" id="ARBA00022797"/>
    </source>
</evidence>
<proteinExistence type="inferred from homology"/>
<protein>
    <submittedName>
        <fullName evidence="6">Alpha/beta-hydrolase</fullName>
    </submittedName>
</protein>
<sequence>MTGNPQPYTISVPDAALEEVKQRLSFAKFPDQLQSPDQNDWPFGVPVAEVKRLVTYWKDKFDWRKAEAQLNKLPHYRTEIEVDGFGTLDIHFIHQVSPNKNAIPLLFSHGWPGSFIEITKLLPFFQGDDKTPAFHVVAPSLPNFGFSSGVNRRGFVLTKYAETLNKLMLKLGYDQYVTQGGDWGFSVTRALGRIYPQHCKASHINLVLAREPNWTKHPLLALQHALFSYTDREKAGRERTKWFDEEGYGYNLLQSTKPQTIGYALADSPVTLLAWIYEKLHDWTDGYPWTEDEILTWVSIYWFSTAGPAASVRIYHEATRPQPYSDISTRALGEYTPNVKLGIAHFPKEITVVPDTWAATLGPVVMQSSHDHGGHFSAWEVPDAIASDVQKMFCRGGPCYGIVKGRNGY</sequence>
<dbReference type="InterPro" id="IPR010497">
    <property type="entry name" value="Epoxide_hydro_N"/>
</dbReference>
<dbReference type="GO" id="GO:0004301">
    <property type="term" value="F:epoxide hydrolase activity"/>
    <property type="evidence" value="ECO:0007669"/>
    <property type="project" value="TreeGrafter"/>
</dbReference>
<keyword evidence="2" id="KW-0058">Aromatic hydrocarbons catabolism</keyword>
<evidence type="ECO:0000256" key="4">
    <source>
        <dbReference type="PIRSR" id="PIRSR001112-1"/>
    </source>
</evidence>
<dbReference type="InterPro" id="IPR000639">
    <property type="entry name" value="Epox_hydrolase-like"/>
</dbReference>
<accession>A0A165FZ58</accession>
<evidence type="ECO:0000259" key="5">
    <source>
        <dbReference type="Pfam" id="PF06441"/>
    </source>
</evidence>
<evidence type="ECO:0000313" key="7">
    <source>
        <dbReference type="Proteomes" id="UP000076632"/>
    </source>
</evidence>
<dbReference type="EMBL" id="KV407460">
    <property type="protein sequence ID" value="KZF21554.1"/>
    <property type="molecule type" value="Genomic_DNA"/>
</dbReference>
<dbReference type="Proteomes" id="UP000076632">
    <property type="component" value="Unassembled WGS sequence"/>
</dbReference>
<dbReference type="OMA" id="YSAMMVT"/>
<feature type="active site" description="Proton donor" evidence="4">
    <location>
        <position position="315"/>
    </location>
</feature>
<feature type="domain" description="Epoxide hydrolase N-terminal" evidence="5">
    <location>
        <begin position="5"/>
        <end position="118"/>
    </location>
</feature>
<dbReference type="InterPro" id="IPR029058">
    <property type="entry name" value="AB_hydrolase_fold"/>
</dbReference>
<reference evidence="6 7" key="1">
    <citation type="journal article" date="2016" name="Fungal Biol.">
        <title>The genome of Xylona heveae provides a window into fungal endophytism.</title>
        <authorList>
            <person name="Gazis R."/>
            <person name="Kuo A."/>
            <person name="Riley R."/>
            <person name="LaButti K."/>
            <person name="Lipzen A."/>
            <person name="Lin J."/>
            <person name="Amirebrahimi M."/>
            <person name="Hesse C.N."/>
            <person name="Spatafora J.W."/>
            <person name="Henrissat B."/>
            <person name="Hainaut M."/>
            <person name="Grigoriev I.V."/>
            <person name="Hibbett D.S."/>
        </authorList>
    </citation>
    <scope>NUCLEOTIDE SEQUENCE [LARGE SCALE GENOMIC DNA]</scope>
    <source>
        <strain evidence="6 7">TC161</strain>
    </source>
</reference>
<dbReference type="InterPro" id="IPR016292">
    <property type="entry name" value="Epoxide_hydrolase"/>
</dbReference>
<dbReference type="GO" id="GO:0097176">
    <property type="term" value="P:epoxide metabolic process"/>
    <property type="evidence" value="ECO:0007669"/>
    <property type="project" value="TreeGrafter"/>
</dbReference>
<dbReference type="STRING" id="1328760.A0A165FZ58"/>
<dbReference type="Pfam" id="PF06441">
    <property type="entry name" value="EHN"/>
    <property type="match status" value="1"/>
</dbReference>
<keyword evidence="7" id="KW-1185">Reference proteome</keyword>
<evidence type="ECO:0000313" key="6">
    <source>
        <dbReference type="EMBL" id="KZF21554.1"/>
    </source>
</evidence>
<dbReference type="OrthoDB" id="7130006at2759"/>
<evidence type="ECO:0000256" key="3">
    <source>
        <dbReference type="ARBA" id="ARBA00022801"/>
    </source>
</evidence>
<feature type="active site" description="Nucleophile" evidence="4">
    <location>
        <position position="182"/>
    </location>
</feature>
<dbReference type="PANTHER" id="PTHR21661:SF35">
    <property type="entry name" value="EPOXIDE HYDROLASE"/>
    <property type="match status" value="1"/>
</dbReference>
<feature type="active site" description="Proton acceptor" evidence="4">
    <location>
        <position position="375"/>
    </location>
</feature>
<dbReference type="Gene3D" id="3.40.50.1820">
    <property type="entry name" value="alpha/beta hydrolase"/>
    <property type="match status" value="1"/>
</dbReference>
<keyword evidence="3 6" id="KW-0378">Hydrolase</keyword>
<name>A0A165FZ58_XYLHT</name>
<dbReference type="InParanoid" id="A0A165FZ58"/>
<dbReference type="PANTHER" id="PTHR21661">
    <property type="entry name" value="EPOXIDE HYDROLASE 1-RELATED"/>
    <property type="match status" value="1"/>
</dbReference>
<gene>
    <name evidence="6" type="ORF">L228DRAFT_283703</name>
</gene>
<evidence type="ECO:0000256" key="1">
    <source>
        <dbReference type="ARBA" id="ARBA00010088"/>
    </source>
</evidence>
<dbReference type="PRINTS" id="PR00412">
    <property type="entry name" value="EPOXHYDRLASE"/>
</dbReference>